<dbReference type="OrthoDB" id="4378831at2"/>
<dbReference type="EMBL" id="RQVR01000012">
    <property type="protein sequence ID" value="RRJ90253.1"/>
    <property type="molecule type" value="Genomic_DNA"/>
</dbReference>
<evidence type="ECO:0000313" key="3">
    <source>
        <dbReference type="Proteomes" id="UP000271937"/>
    </source>
</evidence>
<dbReference type="RefSeq" id="WP_125013208.1">
    <property type="nucleotide sequence ID" value="NZ_RQVR01000012.1"/>
</dbReference>
<feature type="domain" description="T6SS Phospholipase effector Tle1-like catalytic" evidence="1">
    <location>
        <begin position="330"/>
        <end position="580"/>
    </location>
</feature>
<reference evidence="2 3" key="1">
    <citation type="submission" date="2018-11" db="EMBL/GenBank/DDBJ databases">
        <title>Flavobacterium sp. nov., YIM 102600 draft genome.</title>
        <authorList>
            <person name="Li G."/>
            <person name="Jiang Y."/>
        </authorList>
    </citation>
    <scope>NUCLEOTIDE SEQUENCE [LARGE SCALE GENOMIC DNA]</scope>
    <source>
        <strain evidence="2 3">YIM 102600</strain>
    </source>
</reference>
<dbReference type="PANTHER" id="PTHR33840:SF1">
    <property type="entry name" value="TLE1 PHOSPHOLIPASE DOMAIN-CONTAINING PROTEIN"/>
    <property type="match status" value="1"/>
</dbReference>
<dbReference type="InterPro" id="IPR018712">
    <property type="entry name" value="Tle1-like_cat"/>
</dbReference>
<dbReference type="AlphaFoldDB" id="A0A3P3WCB9"/>
<gene>
    <name evidence="2" type="ORF">EG849_11385</name>
</gene>
<keyword evidence="3" id="KW-1185">Reference proteome</keyword>
<evidence type="ECO:0000313" key="2">
    <source>
        <dbReference type="EMBL" id="RRJ90253.1"/>
    </source>
</evidence>
<comment type="caution">
    <text evidence="2">The sequence shown here is derived from an EMBL/GenBank/DDBJ whole genome shotgun (WGS) entry which is preliminary data.</text>
</comment>
<dbReference type="Pfam" id="PF09994">
    <property type="entry name" value="T6SS_Tle1-like_cat"/>
    <property type="match status" value="1"/>
</dbReference>
<protein>
    <submittedName>
        <fullName evidence="2">DUF2235 domain-containing protein</fullName>
    </submittedName>
</protein>
<sequence length="769" mass="87387">MHILGETRPIINKKYSYLLNSINFENNIVGIDNTRVTNKNYFTIDRSSLTKDGTTWEISQGKKIISKNTTGNFNFLIGNQTYNLKAIVKGVIKAQTTIRTLGGNPKIELYWRDDYGQKIVNRTVGYLDRIYLIIKTSHIPVGDTLSVTIYEDEKADGHGDSSRNMGTYTSSKVNKNGYAFVYFTNLQVFKKVLDDQDYVIESEHEFYVKVTYDSHIATIYDKTQLKVKNEKIKLIDPPVTNIPTIVGEVDKDVSDSRKVKNLIIGVFIDGTMNNRYDTMARTNWEKKRLGENASAYNNNEHLKIYATKKTDVASGDNYMYGQTSYENDLSNPAILFDNYEKNDKTVFKVYTEGMGTNTLGDEKLNVSKYEKDDLLGAAVAWGSSGIVERVKRAVEQTVAKIKIDDGGKERIGTITIDVFGFSRGAVSARHFIHEISKPAYKARTVIGSKPISYSVRDQRVEMAVDDNRNLVDSKYRKKMMPTNGRLGYLLTEKGITIDRLVIRFAGLYDTVAHHGVIQGNDVDDLGLNTISGKAQHIVHMTADDEHRYNFSLSRIPRKKNHIELNIPGVHCDVGGSYVEGRPEGLPTGVKVQDFEESHVLAKDDTSDTVKISPKLEQFRTALINEGWFTDKQIHVNSKFYSSGKETFRYSHKLVSSRAYVSNQYSYIPLHMMLKFAKEKKLEFGNFTIKNYDFTPNIFPDHLALMQRIKTNLETYADKVIASPSAQIKYQIPEADLKRLRNNYLHYNAVVGFVNKPEKGRIRDIIKPSK</sequence>
<evidence type="ECO:0000259" key="1">
    <source>
        <dbReference type="Pfam" id="PF09994"/>
    </source>
</evidence>
<dbReference type="Proteomes" id="UP000271937">
    <property type="component" value="Unassembled WGS sequence"/>
</dbReference>
<accession>A0A3P3WCB9</accession>
<dbReference type="PANTHER" id="PTHR33840">
    <property type="match status" value="1"/>
</dbReference>
<proteinExistence type="predicted"/>
<name>A0A3P3WCB9_9FLAO</name>
<organism evidence="2 3">
    <name type="scientific">Flavobacterium macacae</name>
    <dbReference type="NCBI Taxonomy" id="2488993"/>
    <lineage>
        <taxon>Bacteria</taxon>
        <taxon>Pseudomonadati</taxon>
        <taxon>Bacteroidota</taxon>
        <taxon>Flavobacteriia</taxon>
        <taxon>Flavobacteriales</taxon>
        <taxon>Flavobacteriaceae</taxon>
        <taxon>Flavobacterium</taxon>
    </lineage>
</organism>